<dbReference type="PANTHER" id="PTHR10000:SF8">
    <property type="entry name" value="HAD SUPERFAMILY HYDROLASE-LIKE, TYPE 3"/>
    <property type="match status" value="1"/>
</dbReference>
<keyword evidence="2" id="KW-1185">Reference proteome</keyword>
<dbReference type="EMBL" id="CAKOGP040001892">
    <property type="protein sequence ID" value="CAJ1955713.1"/>
    <property type="molecule type" value="Genomic_DNA"/>
</dbReference>
<dbReference type="GO" id="GO:0016791">
    <property type="term" value="F:phosphatase activity"/>
    <property type="evidence" value="ECO:0007669"/>
    <property type="project" value="TreeGrafter"/>
</dbReference>
<proteinExistence type="predicted"/>
<dbReference type="AlphaFoldDB" id="A0AAD2FXN3"/>
<dbReference type="InterPro" id="IPR036412">
    <property type="entry name" value="HAD-like_sf"/>
</dbReference>
<gene>
    <name evidence="1" type="ORF">CYCCA115_LOCUS15887</name>
</gene>
<reference evidence="1" key="1">
    <citation type="submission" date="2023-08" db="EMBL/GenBank/DDBJ databases">
        <authorList>
            <person name="Audoor S."/>
            <person name="Bilcke G."/>
        </authorList>
    </citation>
    <scope>NUCLEOTIDE SEQUENCE</scope>
</reference>
<dbReference type="SUPFAM" id="SSF56784">
    <property type="entry name" value="HAD-like"/>
    <property type="match status" value="1"/>
</dbReference>
<dbReference type="InterPro" id="IPR023214">
    <property type="entry name" value="HAD_sf"/>
</dbReference>
<dbReference type="Pfam" id="PF08282">
    <property type="entry name" value="Hydrolase_3"/>
    <property type="match status" value="2"/>
</dbReference>
<protein>
    <submittedName>
        <fullName evidence="1">Uncharacterized protein</fullName>
    </submittedName>
</protein>
<dbReference type="SFLD" id="SFLDS00003">
    <property type="entry name" value="Haloacid_Dehalogenase"/>
    <property type="match status" value="1"/>
</dbReference>
<organism evidence="1 2">
    <name type="scientific">Cylindrotheca closterium</name>
    <dbReference type="NCBI Taxonomy" id="2856"/>
    <lineage>
        <taxon>Eukaryota</taxon>
        <taxon>Sar</taxon>
        <taxon>Stramenopiles</taxon>
        <taxon>Ochrophyta</taxon>
        <taxon>Bacillariophyta</taxon>
        <taxon>Bacillariophyceae</taxon>
        <taxon>Bacillariophycidae</taxon>
        <taxon>Bacillariales</taxon>
        <taxon>Bacillariaceae</taxon>
        <taxon>Cylindrotheca</taxon>
    </lineage>
</organism>
<evidence type="ECO:0000313" key="1">
    <source>
        <dbReference type="EMBL" id="CAJ1955713.1"/>
    </source>
</evidence>
<dbReference type="GO" id="GO:0000287">
    <property type="term" value="F:magnesium ion binding"/>
    <property type="evidence" value="ECO:0007669"/>
    <property type="project" value="TreeGrafter"/>
</dbReference>
<dbReference type="Gene3D" id="3.30.1240.10">
    <property type="match status" value="1"/>
</dbReference>
<evidence type="ECO:0000313" key="2">
    <source>
        <dbReference type="Proteomes" id="UP001295423"/>
    </source>
</evidence>
<dbReference type="PANTHER" id="PTHR10000">
    <property type="entry name" value="PHOSPHOSERINE PHOSPHATASE"/>
    <property type="match status" value="1"/>
</dbReference>
<dbReference type="Proteomes" id="UP001295423">
    <property type="component" value="Unassembled WGS sequence"/>
</dbReference>
<name>A0AAD2FXN3_9STRA</name>
<sequence>MTSTSNDDDAIVERAKKIPKTLKRRYRMVALDLDGTLLSTKRTVANVQAEYLRGLSEKGFHVCIATGRAATGTYDHAAKLQIPKLPVVCSNGSRGFFWSPSSSISDGNEDDNDNSAPMIEELFHHQVPKEVVQRAIRMANQHGYCIQYYYMDSVYANQKNPTHYKCTTMYTDYTGVRIDHIDDDFQELLEKNHLPSKLLLLFDDKDGTKARQVANEEFDPTEATIVKGYCSWFMEILNATSNKGVGLRRMCHQLEIPLDQVIAIGDGCNDLEFLQMAGLGVAVKNAEPEVKEIADINLDFTNDDHGPMRILQELEEKGELAFQ</sequence>
<dbReference type="SFLD" id="SFLDG01140">
    <property type="entry name" value="C2.B:_Phosphomannomutase_and_P"/>
    <property type="match status" value="1"/>
</dbReference>
<comment type="caution">
    <text evidence="1">The sequence shown here is derived from an EMBL/GenBank/DDBJ whole genome shotgun (WGS) entry which is preliminary data.</text>
</comment>
<dbReference type="GO" id="GO:0005829">
    <property type="term" value="C:cytosol"/>
    <property type="evidence" value="ECO:0007669"/>
    <property type="project" value="TreeGrafter"/>
</dbReference>
<dbReference type="Gene3D" id="3.40.50.1000">
    <property type="entry name" value="HAD superfamily/HAD-like"/>
    <property type="match status" value="1"/>
</dbReference>
<accession>A0AAD2FXN3</accession>